<dbReference type="AlphaFoldDB" id="G9PFL7"/>
<comment type="similarity">
    <text evidence="1">Belongs to the ATP-dependent AMP-binding enzyme family.</text>
</comment>
<sequence length="533" mass="54844">MSLFRIQRTQSAAQIEEFAQLLARRMSADASDVVGRGGHLRKPQTSAPGLVSRSSLSAEDVARAQARSLAKQYLRPSREIIVPIAPHEDTREVAANLARRIPARASGRSVGVDMVLRTSGSTTGTGKLVGVSMDALVASARATHKRLGGPGIWVLALPAYHAAGVQVLVRAAVAGTHVFNAYKEGGFDPQHVAQVIDAACAAAADCDAASSFDDDAVSSCAGGVGGEAEGALAADDSGRACPVYTSLVPTQLRRALDDEQLRGALARLDAVLIGGAAADAQLLEQAKAAGIKVVTTYGMSETCGGCVYDGQPLPGVSMDVDQATGAIWLSGPMLATGYLGDEELTKRCFVSRPQAGEGTRDAGETASAPESTEAGATRPGAEAGAGGPGAGSDVGAGEPARRWFITSDRGQIVDGRLQVLGRLDDVIISGGIKVEPGPIEALLALNPLVSECAVVGLPDLQWGQVVTAVVVPASMPGLGRVDEGAILAQIRVYLEQKLSGAQCPKQVLLADALPYKGIGKVDRRALAQSLARP</sequence>
<dbReference type="GO" id="GO:0006631">
    <property type="term" value="P:fatty acid metabolic process"/>
    <property type="evidence" value="ECO:0007669"/>
    <property type="project" value="TreeGrafter"/>
</dbReference>
<feature type="region of interest" description="Disordered" evidence="2">
    <location>
        <begin position="351"/>
        <end position="395"/>
    </location>
</feature>
<feature type="domain" description="AMP-binding enzyme C-terminal" evidence="4">
    <location>
        <begin position="439"/>
        <end position="520"/>
    </location>
</feature>
<dbReference type="OrthoDB" id="9803968at2"/>
<feature type="compositionally biased region" description="Polar residues" evidence="2">
    <location>
        <begin position="43"/>
        <end position="53"/>
    </location>
</feature>
<dbReference type="RefSeq" id="WP_005986222.1">
    <property type="nucleotide sequence ID" value="NZ_JH470338.1"/>
</dbReference>
<evidence type="ECO:0000259" key="3">
    <source>
        <dbReference type="Pfam" id="PF00501"/>
    </source>
</evidence>
<name>G9PFL7_9ACTO</name>
<dbReference type="Pfam" id="PF00501">
    <property type="entry name" value="AMP-binding"/>
    <property type="match status" value="1"/>
</dbReference>
<evidence type="ECO:0000256" key="2">
    <source>
        <dbReference type="SAM" id="MobiDB-lite"/>
    </source>
</evidence>
<feature type="compositionally biased region" description="Gly residues" evidence="2">
    <location>
        <begin position="383"/>
        <end position="394"/>
    </location>
</feature>
<dbReference type="PANTHER" id="PTHR43201:SF8">
    <property type="entry name" value="ACYL-COA SYNTHETASE FAMILY MEMBER 3"/>
    <property type="match status" value="1"/>
</dbReference>
<organism evidence="5 6">
    <name type="scientific">Actinomyces graevenitzii C83</name>
    <dbReference type="NCBI Taxonomy" id="435830"/>
    <lineage>
        <taxon>Bacteria</taxon>
        <taxon>Bacillati</taxon>
        <taxon>Actinomycetota</taxon>
        <taxon>Actinomycetes</taxon>
        <taxon>Actinomycetales</taxon>
        <taxon>Actinomycetaceae</taxon>
        <taxon>Actinomyces</taxon>
    </lineage>
</organism>
<evidence type="ECO:0008006" key="7">
    <source>
        <dbReference type="Google" id="ProtNLM"/>
    </source>
</evidence>
<dbReference type="InterPro" id="IPR000873">
    <property type="entry name" value="AMP-dep_synth/lig_dom"/>
</dbReference>
<dbReference type="eggNOG" id="COG0318">
    <property type="taxonomic scope" value="Bacteria"/>
</dbReference>
<dbReference type="SUPFAM" id="SSF56801">
    <property type="entry name" value="Acetyl-CoA synthetase-like"/>
    <property type="match status" value="1"/>
</dbReference>
<dbReference type="InterPro" id="IPR042099">
    <property type="entry name" value="ANL_N_sf"/>
</dbReference>
<keyword evidence="6" id="KW-1185">Reference proteome</keyword>
<accession>G9PFL7</accession>
<proteinExistence type="inferred from homology"/>
<dbReference type="HOGENOM" id="CLU_000022_59_3_11"/>
<gene>
    <name evidence="5" type="ORF">HMPREF0045_01041</name>
</gene>
<dbReference type="STRING" id="435830.HMPREF0045_01041"/>
<dbReference type="InterPro" id="IPR025110">
    <property type="entry name" value="AMP-bd_C"/>
</dbReference>
<dbReference type="Gene3D" id="3.30.300.30">
    <property type="match status" value="1"/>
</dbReference>
<dbReference type="EMBL" id="ACRN01000006">
    <property type="protein sequence ID" value="EHM88202.1"/>
    <property type="molecule type" value="Genomic_DNA"/>
</dbReference>
<dbReference type="PATRIC" id="fig|435830.3.peg.1011"/>
<dbReference type="PANTHER" id="PTHR43201">
    <property type="entry name" value="ACYL-COA SYNTHETASE"/>
    <property type="match status" value="1"/>
</dbReference>
<feature type="domain" description="AMP-dependent synthetase/ligase" evidence="3">
    <location>
        <begin position="243"/>
        <end position="339"/>
    </location>
</feature>
<feature type="region of interest" description="Disordered" evidence="2">
    <location>
        <begin position="34"/>
        <end position="53"/>
    </location>
</feature>
<reference evidence="5 6" key="1">
    <citation type="submission" date="2011-10" db="EMBL/GenBank/DDBJ databases">
        <title>The Genome Sequence of Actinomyces graevenitzii C83.</title>
        <authorList>
            <consortium name="The Broad Institute Genome Sequencing Platform"/>
            <consortium name="The Broad Institute Genome Sequencing Center for Infectious Disease"/>
            <person name="Earl A."/>
            <person name="Ward D."/>
            <person name="Feldgarden M."/>
            <person name="Gevers D."/>
            <person name="Sibley C.D."/>
            <person name="Field T.R."/>
            <person name="Grinwis M."/>
            <person name="Eshaghurshan C.S."/>
            <person name="Surette M.G."/>
            <person name="Young S.K."/>
            <person name="Zeng Q."/>
            <person name="Gargeya S."/>
            <person name="Fitzgerald M."/>
            <person name="Haas B."/>
            <person name="Abouelleil A."/>
            <person name="Alvarado L."/>
            <person name="Arachchi H.M."/>
            <person name="Berlin A."/>
            <person name="Brown A."/>
            <person name="Chapman S.B."/>
            <person name="Chen Z."/>
            <person name="Dunbar C."/>
            <person name="Freedman E."/>
            <person name="Gearin G."/>
            <person name="Goldberg J."/>
            <person name="Griggs A."/>
            <person name="Gujja S."/>
            <person name="Heiman D."/>
            <person name="Howarth C."/>
            <person name="Larson L."/>
            <person name="Lui A."/>
            <person name="MacDonald P.J.P."/>
            <person name="Montmayeur A."/>
            <person name="Murphy C."/>
            <person name="Neiman D."/>
            <person name="Pearson M."/>
            <person name="Priest M."/>
            <person name="Roberts A."/>
            <person name="Saif S."/>
            <person name="Shea T."/>
            <person name="Shenoy N."/>
            <person name="Sisk P."/>
            <person name="Stolte C."/>
            <person name="Sykes S."/>
            <person name="Wortman J."/>
            <person name="Nusbaum C."/>
            <person name="Birren B."/>
        </authorList>
    </citation>
    <scope>NUCLEOTIDE SEQUENCE [LARGE SCALE GENOMIC DNA]</scope>
    <source>
        <strain evidence="5 6">C83</strain>
    </source>
</reference>
<comment type="caution">
    <text evidence="5">The sequence shown here is derived from an EMBL/GenBank/DDBJ whole genome shotgun (WGS) entry which is preliminary data.</text>
</comment>
<protein>
    <recommendedName>
        <fullName evidence="7">AMP-dependent synthetase/ligase domain-containing protein</fullName>
    </recommendedName>
</protein>
<dbReference type="InterPro" id="IPR045851">
    <property type="entry name" value="AMP-bd_C_sf"/>
</dbReference>
<dbReference type="GO" id="GO:0031956">
    <property type="term" value="F:medium-chain fatty acid-CoA ligase activity"/>
    <property type="evidence" value="ECO:0007669"/>
    <property type="project" value="TreeGrafter"/>
</dbReference>
<dbReference type="Gene3D" id="3.40.50.12780">
    <property type="entry name" value="N-terminal domain of ligase-like"/>
    <property type="match status" value="2"/>
</dbReference>
<evidence type="ECO:0000259" key="4">
    <source>
        <dbReference type="Pfam" id="PF13193"/>
    </source>
</evidence>
<evidence type="ECO:0000313" key="6">
    <source>
        <dbReference type="Proteomes" id="UP000003822"/>
    </source>
</evidence>
<dbReference type="Pfam" id="PF13193">
    <property type="entry name" value="AMP-binding_C"/>
    <property type="match status" value="1"/>
</dbReference>
<evidence type="ECO:0000313" key="5">
    <source>
        <dbReference type="EMBL" id="EHM88202.1"/>
    </source>
</evidence>
<dbReference type="Proteomes" id="UP000003822">
    <property type="component" value="Unassembled WGS sequence"/>
</dbReference>
<evidence type="ECO:0000256" key="1">
    <source>
        <dbReference type="ARBA" id="ARBA00006432"/>
    </source>
</evidence>